<dbReference type="PANTHER" id="PTHR47495">
    <property type="entry name" value="ALDEHYDE DEHYDROGENASE"/>
    <property type="match status" value="1"/>
</dbReference>
<protein>
    <submittedName>
        <fullName evidence="1">Xanthine dehydrogenase family protein molybdopterin-binding subunit</fullName>
    </submittedName>
</protein>
<dbReference type="InterPro" id="IPR037165">
    <property type="entry name" value="AldOxase/xan_DH_Mopterin-bd_sf"/>
</dbReference>
<dbReference type="Gene3D" id="3.30.365.10">
    <property type="entry name" value="Aldehyde oxidase/xanthine dehydrogenase, molybdopterin binding domain"/>
    <property type="match status" value="1"/>
</dbReference>
<dbReference type="InterPro" id="IPR052516">
    <property type="entry name" value="N-heterocyclic_Hydroxylase"/>
</dbReference>
<name>A0ABS5EA40_9PROT</name>
<feature type="non-terminal residue" evidence="1">
    <location>
        <position position="87"/>
    </location>
</feature>
<dbReference type="PANTHER" id="PTHR47495:SF2">
    <property type="entry name" value="ALDEHYDE DEHYDROGENASE"/>
    <property type="match status" value="1"/>
</dbReference>
<dbReference type="SUPFAM" id="SSF56003">
    <property type="entry name" value="Molybdenum cofactor-binding domain"/>
    <property type="match status" value="1"/>
</dbReference>
<sequence>PLPTDIPLGYWRSVGESYNTFAVESAIDELALAAGRDPLAWRKSLLANDARSLGVLSAVDALSGWSTSAAPKGSARGLAFLSGFGSY</sequence>
<accession>A0ABS5EA40</accession>
<gene>
    <name evidence="1" type="ORF">KB213_12085</name>
</gene>
<keyword evidence="2" id="KW-1185">Reference proteome</keyword>
<feature type="non-terminal residue" evidence="1">
    <location>
        <position position="1"/>
    </location>
</feature>
<organism evidence="1 2">
    <name type="scientific">Neokomagataea anthophila</name>
    <dbReference type="NCBI Taxonomy" id="2826925"/>
    <lineage>
        <taxon>Bacteria</taxon>
        <taxon>Pseudomonadati</taxon>
        <taxon>Pseudomonadota</taxon>
        <taxon>Alphaproteobacteria</taxon>
        <taxon>Acetobacterales</taxon>
        <taxon>Acetobacteraceae</taxon>
        <taxon>Neokomagataea</taxon>
    </lineage>
</organism>
<evidence type="ECO:0000313" key="1">
    <source>
        <dbReference type="EMBL" id="MBR0560778.1"/>
    </source>
</evidence>
<proteinExistence type="predicted"/>
<reference evidence="1 2" key="1">
    <citation type="submission" date="2021-04" db="EMBL/GenBank/DDBJ databases">
        <title>The complete genome sequence of Neokomagataea sp. TBRC 2177.</title>
        <authorList>
            <person name="Charoenyingcharoen P."/>
            <person name="Yukphan P."/>
        </authorList>
    </citation>
    <scope>NUCLEOTIDE SEQUENCE [LARGE SCALE GENOMIC DNA]</scope>
    <source>
        <strain evidence="1 2">TBRC 2177</strain>
    </source>
</reference>
<dbReference type="EMBL" id="JAGRQH010000062">
    <property type="protein sequence ID" value="MBR0560778.1"/>
    <property type="molecule type" value="Genomic_DNA"/>
</dbReference>
<dbReference type="Proteomes" id="UP000677812">
    <property type="component" value="Unassembled WGS sequence"/>
</dbReference>
<evidence type="ECO:0000313" key="2">
    <source>
        <dbReference type="Proteomes" id="UP000677812"/>
    </source>
</evidence>
<comment type="caution">
    <text evidence="1">The sequence shown here is derived from an EMBL/GenBank/DDBJ whole genome shotgun (WGS) entry which is preliminary data.</text>
</comment>